<protein>
    <recommendedName>
        <fullName evidence="5">Ubiquitin-like domain-containing protein</fullName>
    </recommendedName>
</protein>
<dbReference type="PROSITE" id="PS00028">
    <property type="entry name" value="ZINC_FINGER_C2H2_1"/>
    <property type="match status" value="1"/>
</dbReference>
<feature type="region of interest" description="Disordered" evidence="4">
    <location>
        <begin position="77"/>
        <end position="105"/>
    </location>
</feature>
<dbReference type="PROSITE" id="PS50053">
    <property type="entry name" value="UBIQUITIN_2"/>
    <property type="match status" value="1"/>
</dbReference>
<accession>A0A7S4B9X9</accession>
<dbReference type="EMBL" id="HBIZ01018710">
    <property type="protein sequence ID" value="CAE0759115.1"/>
    <property type="molecule type" value="Transcribed_RNA"/>
</dbReference>
<keyword evidence="1" id="KW-0479">Metal-binding</keyword>
<dbReference type="InterPro" id="IPR000626">
    <property type="entry name" value="Ubiquitin-like_dom"/>
</dbReference>
<evidence type="ECO:0000256" key="4">
    <source>
        <dbReference type="SAM" id="MobiDB-lite"/>
    </source>
</evidence>
<feature type="domain" description="Ubiquitin-like" evidence="5">
    <location>
        <begin position="1"/>
        <end position="73"/>
    </location>
</feature>
<dbReference type="SUPFAM" id="SSF54236">
    <property type="entry name" value="Ubiquitin-like"/>
    <property type="match status" value="1"/>
</dbReference>
<dbReference type="Pfam" id="PF12171">
    <property type="entry name" value="zf-C2H2_jaz"/>
    <property type="match status" value="1"/>
</dbReference>
<sequence>MLFIQLPGGKCRAVNARACPDVNALKMLIAEREGIPEHELRLSADGKPLLHDGRSLAFLDGAMVRVALRLLGGGGDGDQPDWTERGKVMTSSKKRGPDARAPDWHGDTAKYAAKMEHEKRERGELVVAIGPFCVPCGKRFAKQTVYDAHLSGTKHLKALERLGRTEEAMVCRLDVEAKKRKMDALEAKREAERNFSAKKVVVEAPDDEAARRKAEREEKLRQRAMMPMPKTVAAASVYVDPNEQSEGEEPPPRVEVVQPVAADPAVLAEAAAGVDSSYGKGMQDATERTNRFTSTDKAAIHRSLAVAPADWFGVGIHAAAAEPELPAHNPQPSVASKPTFTRLLVPSC</sequence>
<keyword evidence="3" id="KW-0862">Zinc</keyword>
<feature type="compositionally biased region" description="Basic and acidic residues" evidence="4">
    <location>
        <begin position="95"/>
        <end position="105"/>
    </location>
</feature>
<dbReference type="GO" id="GO:0008270">
    <property type="term" value="F:zinc ion binding"/>
    <property type="evidence" value="ECO:0007669"/>
    <property type="project" value="UniProtKB-KW"/>
</dbReference>
<dbReference type="InterPro" id="IPR029071">
    <property type="entry name" value="Ubiquitin-like_domsf"/>
</dbReference>
<organism evidence="6">
    <name type="scientific">Chrysotila carterae</name>
    <name type="common">Marine alga</name>
    <name type="synonym">Syracosphaera carterae</name>
    <dbReference type="NCBI Taxonomy" id="13221"/>
    <lineage>
        <taxon>Eukaryota</taxon>
        <taxon>Haptista</taxon>
        <taxon>Haptophyta</taxon>
        <taxon>Prymnesiophyceae</taxon>
        <taxon>Isochrysidales</taxon>
        <taxon>Isochrysidaceae</taxon>
        <taxon>Chrysotila</taxon>
    </lineage>
</organism>
<dbReference type="Gene3D" id="3.10.20.90">
    <property type="entry name" value="Phosphatidylinositol 3-kinase Catalytic Subunit, Chain A, domain 1"/>
    <property type="match status" value="1"/>
</dbReference>
<name>A0A7S4B9X9_CHRCT</name>
<dbReference type="CDD" id="cd17039">
    <property type="entry name" value="Ubl_ubiquitin_like"/>
    <property type="match status" value="1"/>
</dbReference>
<evidence type="ECO:0000256" key="3">
    <source>
        <dbReference type="ARBA" id="ARBA00022833"/>
    </source>
</evidence>
<dbReference type="InterPro" id="IPR036236">
    <property type="entry name" value="Znf_C2H2_sf"/>
</dbReference>
<dbReference type="InterPro" id="IPR013087">
    <property type="entry name" value="Znf_C2H2_type"/>
</dbReference>
<evidence type="ECO:0000259" key="5">
    <source>
        <dbReference type="PROSITE" id="PS50053"/>
    </source>
</evidence>
<dbReference type="SUPFAM" id="SSF57667">
    <property type="entry name" value="beta-beta-alpha zinc fingers"/>
    <property type="match status" value="1"/>
</dbReference>
<dbReference type="AlphaFoldDB" id="A0A7S4B9X9"/>
<gene>
    <name evidence="6" type="ORF">PCAR00345_LOCUS11709</name>
</gene>
<proteinExistence type="predicted"/>
<evidence type="ECO:0000256" key="1">
    <source>
        <dbReference type="ARBA" id="ARBA00022723"/>
    </source>
</evidence>
<reference evidence="6" key="1">
    <citation type="submission" date="2021-01" db="EMBL/GenBank/DDBJ databases">
        <authorList>
            <person name="Corre E."/>
            <person name="Pelletier E."/>
            <person name="Niang G."/>
            <person name="Scheremetjew M."/>
            <person name="Finn R."/>
            <person name="Kale V."/>
            <person name="Holt S."/>
            <person name="Cochrane G."/>
            <person name="Meng A."/>
            <person name="Brown T."/>
            <person name="Cohen L."/>
        </authorList>
    </citation>
    <scope>NUCLEOTIDE SEQUENCE</scope>
    <source>
        <strain evidence="6">CCMP645</strain>
    </source>
</reference>
<keyword evidence="2" id="KW-0863">Zinc-finger</keyword>
<dbReference type="Gene3D" id="3.30.160.60">
    <property type="entry name" value="Classic Zinc Finger"/>
    <property type="match status" value="1"/>
</dbReference>
<dbReference type="InterPro" id="IPR022755">
    <property type="entry name" value="Znf_C2H2_jaz"/>
</dbReference>
<evidence type="ECO:0000256" key="2">
    <source>
        <dbReference type="ARBA" id="ARBA00022771"/>
    </source>
</evidence>
<evidence type="ECO:0000313" key="6">
    <source>
        <dbReference type="EMBL" id="CAE0759115.1"/>
    </source>
</evidence>